<organism evidence="1 2">
    <name type="scientific">Pseudonocardia endophytica</name>
    <dbReference type="NCBI Taxonomy" id="401976"/>
    <lineage>
        <taxon>Bacteria</taxon>
        <taxon>Bacillati</taxon>
        <taxon>Actinomycetota</taxon>
        <taxon>Actinomycetes</taxon>
        <taxon>Pseudonocardiales</taxon>
        <taxon>Pseudonocardiaceae</taxon>
        <taxon>Pseudonocardia</taxon>
    </lineage>
</organism>
<gene>
    <name evidence="1" type="ORF">EV378_1235</name>
</gene>
<dbReference type="Proteomes" id="UP000295560">
    <property type="component" value="Unassembled WGS sequence"/>
</dbReference>
<protein>
    <submittedName>
        <fullName evidence="1">Uncharacterized protein</fullName>
    </submittedName>
</protein>
<evidence type="ECO:0000313" key="2">
    <source>
        <dbReference type="Proteomes" id="UP000295560"/>
    </source>
</evidence>
<proteinExistence type="predicted"/>
<name>A0A4R1HS28_PSEEN</name>
<sequence>MVAMKQMFDPGEHAREAIRRATAPARAAADRAVADATAPARAVAAAAVEQATAPARASLHQTVQQLAAAVAPRGVVPPGLVPQVLAMSASAVSPKAVAMSAGYVDAVNAIAAGIRSTQPEYERAAEAARTALADMAAQIDFSAFGLAGAGGGRVPLSVRPVRAATTVSRPLLSVPATSEPDTMDVADLRDLLYRLWSAFYAAASNPAVQFLVGTLINLVVLGYAIAAYDTAVAAYEQDRDNNAVEQQRDATPPTTIVQPAPVIVLPEQRGDHGAGH</sequence>
<dbReference type="EMBL" id="SMFZ01000001">
    <property type="protein sequence ID" value="TCK25427.1"/>
    <property type="molecule type" value="Genomic_DNA"/>
</dbReference>
<comment type="caution">
    <text evidence="1">The sequence shown here is derived from an EMBL/GenBank/DDBJ whole genome shotgun (WGS) entry which is preliminary data.</text>
</comment>
<keyword evidence="2" id="KW-1185">Reference proteome</keyword>
<dbReference type="AlphaFoldDB" id="A0A4R1HS28"/>
<evidence type="ECO:0000313" key="1">
    <source>
        <dbReference type="EMBL" id="TCK25427.1"/>
    </source>
</evidence>
<accession>A0A4R1HS28</accession>
<reference evidence="1 2" key="1">
    <citation type="submission" date="2019-03" db="EMBL/GenBank/DDBJ databases">
        <title>Sequencing the genomes of 1000 actinobacteria strains.</title>
        <authorList>
            <person name="Klenk H.-P."/>
        </authorList>
    </citation>
    <scope>NUCLEOTIDE SEQUENCE [LARGE SCALE GENOMIC DNA]</scope>
    <source>
        <strain evidence="1 2">DSM 44969</strain>
    </source>
</reference>